<accession>A0A0K1PTH5</accession>
<keyword evidence="2" id="KW-0472">Membrane</keyword>
<evidence type="ECO:0000313" key="4">
    <source>
        <dbReference type="Proteomes" id="UP000064967"/>
    </source>
</evidence>
<dbReference type="Proteomes" id="UP000064967">
    <property type="component" value="Chromosome"/>
</dbReference>
<keyword evidence="4" id="KW-1185">Reference proteome</keyword>
<sequence>MSLREPQRLFGSDESPSILRDALSAEKADRGPDSAHLRRMEQRFAERMAAEGSSASSPGVAARKGLSWFGQNGSWLLFACVGIVSVATFAPGGFASSESVPGFAGPTTPTTPRTVNELAPQKAKALATSMNVASVRDVSREDENTKAAPATSIPVSALANVSNVSGGVKKAPGKANSVTTSAPDESDDTEEIALLARAHEALRAHPSESLALCQQHRVQFAQAHFAQEREAVAIEALVYLHRTQEAEQRWNEFKARYPTSSHRIHLEDLFSTATTKSR</sequence>
<keyword evidence="2" id="KW-0812">Transmembrane</keyword>
<evidence type="ECO:0000256" key="2">
    <source>
        <dbReference type="SAM" id="Phobius"/>
    </source>
</evidence>
<name>A0A0K1PTH5_9BACT</name>
<protein>
    <submittedName>
        <fullName evidence="3">Uncharacterized protein</fullName>
    </submittedName>
</protein>
<feature type="transmembrane region" description="Helical" evidence="2">
    <location>
        <begin position="73"/>
        <end position="94"/>
    </location>
</feature>
<evidence type="ECO:0000313" key="3">
    <source>
        <dbReference type="EMBL" id="AKU96434.1"/>
    </source>
</evidence>
<feature type="region of interest" description="Disordered" evidence="1">
    <location>
        <begin position="169"/>
        <end position="188"/>
    </location>
</feature>
<keyword evidence="2" id="KW-1133">Transmembrane helix</keyword>
<dbReference type="KEGG" id="llu:AKJ09_03098"/>
<gene>
    <name evidence="3" type="ORF">AKJ09_03098</name>
</gene>
<proteinExistence type="predicted"/>
<organism evidence="3 4">
    <name type="scientific">Labilithrix luteola</name>
    <dbReference type="NCBI Taxonomy" id="1391654"/>
    <lineage>
        <taxon>Bacteria</taxon>
        <taxon>Pseudomonadati</taxon>
        <taxon>Myxococcota</taxon>
        <taxon>Polyangia</taxon>
        <taxon>Polyangiales</taxon>
        <taxon>Labilitrichaceae</taxon>
        <taxon>Labilithrix</taxon>
    </lineage>
</organism>
<dbReference type="AlphaFoldDB" id="A0A0K1PTH5"/>
<dbReference type="RefSeq" id="WP_146647726.1">
    <property type="nucleotide sequence ID" value="NZ_CP012333.1"/>
</dbReference>
<dbReference type="STRING" id="1391654.AKJ09_03098"/>
<reference evidence="3 4" key="1">
    <citation type="submission" date="2015-08" db="EMBL/GenBank/DDBJ databases">
        <authorList>
            <person name="Babu N.S."/>
            <person name="Beckwith C.J."/>
            <person name="Beseler K.G."/>
            <person name="Brison A."/>
            <person name="Carone J.V."/>
            <person name="Caskin T.P."/>
            <person name="Diamond M."/>
            <person name="Durham M.E."/>
            <person name="Foxe J.M."/>
            <person name="Go M."/>
            <person name="Henderson B.A."/>
            <person name="Jones I.B."/>
            <person name="McGettigan J.A."/>
            <person name="Micheletti S.J."/>
            <person name="Nasrallah M.E."/>
            <person name="Ortiz D."/>
            <person name="Piller C.R."/>
            <person name="Privatt S.R."/>
            <person name="Schneider S.L."/>
            <person name="Sharp S."/>
            <person name="Smith T.C."/>
            <person name="Stanton J.D."/>
            <person name="Ullery H.E."/>
            <person name="Wilson R.J."/>
            <person name="Serrano M.G."/>
            <person name="Buck G."/>
            <person name="Lee V."/>
            <person name="Wang Y."/>
            <person name="Carvalho R."/>
            <person name="Voegtly L."/>
            <person name="Shi R."/>
            <person name="Duckworth R."/>
            <person name="Johnson A."/>
            <person name="Loviza R."/>
            <person name="Walstead R."/>
            <person name="Shah Z."/>
            <person name="Kiflezghi M."/>
            <person name="Wade K."/>
            <person name="Ball S.L."/>
            <person name="Bradley K.W."/>
            <person name="Asai D.J."/>
            <person name="Bowman C.A."/>
            <person name="Russell D.A."/>
            <person name="Pope W.H."/>
            <person name="Jacobs-Sera D."/>
            <person name="Hendrix R.W."/>
            <person name="Hatfull G.F."/>
        </authorList>
    </citation>
    <scope>NUCLEOTIDE SEQUENCE [LARGE SCALE GENOMIC DNA]</scope>
    <source>
        <strain evidence="3 4">DSM 27648</strain>
    </source>
</reference>
<dbReference type="EMBL" id="CP012333">
    <property type="protein sequence ID" value="AKU96434.1"/>
    <property type="molecule type" value="Genomic_DNA"/>
</dbReference>
<evidence type="ECO:0000256" key="1">
    <source>
        <dbReference type="SAM" id="MobiDB-lite"/>
    </source>
</evidence>